<reference evidence="4" key="3">
    <citation type="submission" date="2025-08" db="UniProtKB">
        <authorList>
            <consortium name="RefSeq"/>
        </authorList>
    </citation>
    <scope>IDENTIFICATION</scope>
    <source>
        <strain evidence="4">NI907</strain>
    </source>
</reference>
<keyword evidence="2" id="KW-1133">Transmembrane helix</keyword>
<feature type="compositionally biased region" description="Basic residues" evidence="1">
    <location>
        <begin position="73"/>
        <end position="88"/>
    </location>
</feature>
<dbReference type="Proteomes" id="UP000515153">
    <property type="component" value="Unplaced"/>
</dbReference>
<dbReference type="AlphaFoldDB" id="A0A6P8B293"/>
<proteinExistence type="predicted"/>
<feature type="region of interest" description="Disordered" evidence="1">
    <location>
        <begin position="73"/>
        <end position="139"/>
    </location>
</feature>
<gene>
    <name evidence="4" type="ORF">PgNI_07745</name>
</gene>
<dbReference type="KEGG" id="pgri:PgNI_07745"/>
<dbReference type="RefSeq" id="XP_030981292.1">
    <property type="nucleotide sequence ID" value="XM_031127755.1"/>
</dbReference>
<name>A0A6P8B293_PYRGI</name>
<feature type="region of interest" description="Disordered" evidence="1">
    <location>
        <begin position="157"/>
        <end position="187"/>
    </location>
</feature>
<evidence type="ECO:0000256" key="1">
    <source>
        <dbReference type="SAM" id="MobiDB-lite"/>
    </source>
</evidence>
<keyword evidence="2" id="KW-0812">Transmembrane</keyword>
<evidence type="ECO:0000313" key="3">
    <source>
        <dbReference type="Proteomes" id="UP000515153"/>
    </source>
</evidence>
<dbReference type="GeneID" id="41962664"/>
<reference evidence="4" key="1">
    <citation type="journal article" date="2019" name="Mol. Biol. Evol.">
        <title>Blast fungal genomes show frequent chromosomal changes, gene gains and losses, and effector gene turnover.</title>
        <authorList>
            <person name="Gomez Luciano L.B."/>
            <person name="Jason Tsai I."/>
            <person name="Chuma I."/>
            <person name="Tosa Y."/>
            <person name="Chen Y.H."/>
            <person name="Li J.Y."/>
            <person name="Li M.Y."/>
            <person name="Jade Lu M.Y."/>
            <person name="Nakayashiki H."/>
            <person name="Li W.H."/>
        </authorList>
    </citation>
    <scope>NUCLEOTIDE SEQUENCE</scope>
    <source>
        <strain evidence="4">NI907</strain>
    </source>
</reference>
<keyword evidence="2" id="KW-0472">Membrane</keyword>
<protein>
    <submittedName>
        <fullName evidence="4">Uncharacterized protein</fullName>
    </submittedName>
</protein>
<keyword evidence="3" id="KW-1185">Reference proteome</keyword>
<evidence type="ECO:0000313" key="4">
    <source>
        <dbReference type="RefSeq" id="XP_030981292.1"/>
    </source>
</evidence>
<feature type="transmembrane region" description="Helical" evidence="2">
    <location>
        <begin position="45"/>
        <end position="70"/>
    </location>
</feature>
<reference evidence="4" key="2">
    <citation type="submission" date="2019-10" db="EMBL/GenBank/DDBJ databases">
        <authorList>
            <consortium name="NCBI Genome Project"/>
        </authorList>
    </citation>
    <scope>NUCLEOTIDE SEQUENCE</scope>
    <source>
        <strain evidence="4">NI907</strain>
    </source>
</reference>
<accession>A0A6P8B293</accession>
<organism evidence="3 4">
    <name type="scientific">Pyricularia grisea</name>
    <name type="common">Crabgrass-specific blast fungus</name>
    <name type="synonym">Magnaporthe grisea</name>
    <dbReference type="NCBI Taxonomy" id="148305"/>
    <lineage>
        <taxon>Eukaryota</taxon>
        <taxon>Fungi</taxon>
        <taxon>Dikarya</taxon>
        <taxon>Ascomycota</taxon>
        <taxon>Pezizomycotina</taxon>
        <taxon>Sordariomycetes</taxon>
        <taxon>Sordariomycetidae</taxon>
        <taxon>Magnaporthales</taxon>
        <taxon>Pyriculariaceae</taxon>
        <taxon>Pyricularia</taxon>
    </lineage>
</organism>
<sequence length="187" mass="20864">MLLLRLLTAYVEARSTQNHQPTCPSLFGIEVPTRGPKPSDETYRAASILLLVGAVLVAIVAAIATIFNALRKPSRSKPRRRRQHKHPSQKQQALTWQPWSRPSRPPVWDLEAGRMRRGAGAGPGDNRSPPPYDAQQPRKWQHIRRWRLGVASDTEITAVEDAHRDGDVRPSPVPPARLSGSRGWSSV</sequence>
<evidence type="ECO:0000256" key="2">
    <source>
        <dbReference type="SAM" id="Phobius"/>
    </source>
</evidence>